<dbReference type="Proteomes" id="UP001595987">
    <property type="component" value="Unassembled WGS sequence"/>
</dbReference>
<keyword evidence="3" id="KW-1185">Reference proteome</keyword>
<evidence type="ECO:0000259" key="1">
    <source>
        <dbReference type="Pfam" id="PF05193"/>
    </source>
</evidence>
<dbReference type="PANTHER" id="PTHR11851:SF186">
    <property type="entry name" value="INACTIVE METALLOPROTEASE YMFF-RELATED"/>
    <property type="match status" value="1"/>
</dbReference>
<dbReference type="InterPro" id="IPR050361">
    <property type="entry name" value="MPP/UQCRC_Complex"/>
</dbReference>
<organism evidence="2 3">
    <name type="scientific">Lactococcus nasutitermitis</name>
    <dbReference type="NCBI Taxonomy" id="1652957"/>
    <lineage>
        <taxon>Bacteria</taxon>
        <taxon>Bacillati</taxon>
        <taxon>Bacillota</taxon>
        <taxon>Bacilli</taxon>
        <taxon>Lactobacillales</taxon>
        <taxon>Streptococcaceae</taxon>
        <taxon>Lactococcus</taxon>
    </lineage>
</organism>
<dbReference type="NCBIfam" id="NF047422">
    <property type="entry name" value="YfmF_fam"/>
    <property type="match status" value="1"/>
</dbReference>
<dbReference type="SUPFAM" id="SSF63411">
    <property type="entry name" value="LuxS/MPP-like metallohydrolase"/>
    <property type="match status" value="2"/>
</dbReference>
<dbReference type="EMBL" id="JBHSGD010000004">
    <property type="protein sequence ID" value="MFC4651881.1"/>
    <property type="molecule type" value="Genomic_DNA"/>
</dbReference>
<dbReference type="InterPro" id="IPR011249">
    <property type="entry name" value="Metalloenz_LuxS/M16"/>
</dbReference>
<reference evidence="3" key="1">
    <citation type="journal article" date="2019" name="Int. J. Syst. Evol. Microbiol.">
        <title>The Global Catalogue of Microorganisms (GCM) 10K type strain sequencing project: providing services to taxonomists for standard genome sequencing and annotation.</title>
        <authorList>
            <consortium name="The Broad Institute Genomics Platform"/>
            <consortium name="The Broad Institute Genome Sequencing Center for Infectious Disease"/>
            <person name="Wu L."/>
            <person name="Ma J."/>
        </authorList>
    </citation>
    <scope>NUCLEOTIDE SEQUENCE [LARGE SCALE GENOMIC DNA]</scope>
    <source>
        <strain evidence="3">CCUG 63287</strain>
    </source>
</reference>
<protein>
    <submittedName>
        <fullName evidence="2">EF-P 5-aminopentanol modification-associated protein YfmF</fullName>
    </submittedName>
</protein>
<gene>
    <name evidence="2" type="primary">yfmF</name>
    <name evidence="2" type="ORF">ACFO26_03085</name>
</gene>
<evidence type="ECO:0000313" key="2">
    <source>
        <dbReference type="EMBL" id="MFC4651881.1"/>
    </source>
</evidence>
<dbReference type="Pfam" id="PF05193">
    <property type="entry name" value="Peptidase_M16_C"/>
    <property type="match status" value="1"/>
</dbReference>
<dbReference type="Gene3D" id="3.30.830.10">
    <property type="entry name" value="Metalloenzyme, LuxS/M16 peptidase-like"/>
    <property type="match status" value="2"/>
</dbReference>
<dbReference type="PANTHER" id="PTHR11851">
    <property type="entry name" value="METALLOPROTEASE"/>
    <property type="match status" value="1"/>
</dbReference>
<sequence length="414" mass="46863">MKLANGVNLHVINETKFKTIRIMVRFREEVLQENLAKRVLISNLWETTNAVYETGKAFNRRLSEIYGATFATGVAKKGKQHLLSINMSVVNPKFVGFDTLSAIVDFLKIALFQPDVQENAFNVDIFQREQTNLIHYLESMNEDRAYHASRELTKLFFSDKKLALPSVSTVELLARENAQSVWDYYQEMLRSNLIDIFVLGDVAETQVERLFTDFDFENRAEIDGLFYAQALQDDVHFLTEKKEAAQSILQLAYHLPVQYGSADYLALQIMNGLLGGFAHSKLFTNVREKASLAYSVSSTFDSFTGFFKISAGIDGKNVERAKALIFEQVNAMQAGDFSDSELEQTKTMLRNSYFMGQDSTSNNIELAFVKALLPERFLETDAFVSGISAVTKEDVQRVAKSLTLQAEYFMEGSL</sequence>
<name>A0ABV9JBP8_9LACT</name>
<feature type="domain" description="Peptidase M16 C-terminal" evidence="1">
    <location>
        <begin position="177"/>
        <end position="349"/>
    </location>
</feature>
<comment type="caution">
    <text evidence="2">The sequence shown here is derived from an EMBL/GenBank/DDBJ whole genome shotgun (WGS) entry which is preliminary data.</text>
</comment>
<accession>A0ABV9JBP8</accession>
<proteinExistence type="predicted"/>
<dbReference type="RefSeq" id="WP_213533825.1">
    <property type="nucleotide sequence ID" value="NZ_BOVQ01000002.1"/>
</dbReference>
<evidence type="ECO:0000313" key="3">
    <source>
        <dbReference type="Proteomes" id="UP001595987"/>
    </source>
</evidence>
<dbReference type="InterPro" id="IPR007863">
    <property type="entry name" value="Peptidase_M16_C"/>
</dbReference>